<dbReference type="InterPro" id="IPR017441">
    <property type="entry name" value="Protein_kinase_ATP_BS"/>
</dbReference>
<dbReference type="CDD" id="cd14014">
    <property type="entry name" value="STKc_PknB_like"/>
    <property type="match status" value="1"/>
</dbReference>
<dbReference type="SUPFAM" id="SSF54184">
    <property type="entry name" value="Penicillin-binding protein 2x (pbp-2x), c-terminal domain"/>
    <property type="match status" value="1"/>
</dbReference>
<dbReference type="CDD" id="cd06577">
    <property type="entry name" value="PASTA_pknB"/>
    <property type="match status" value="3"/>
</dbReference>
<dbReference type="InterPro" id="IPR011009">
    <property type="entry name" value="Kinase-like_dom_sf"/>
</dbReference>
<evidence type="ECO:0000256" key="9">
    <source>
        <dbReference type="ARBA" id="ARBA00048679"/>
    </source>
</evidence>
<evidence type="ECO:0000256" key="12">
    <source>
        <dbReference type="SAM" id="Phobius"/>
    </source>
</evidence>
<feature type="domain" description="Protein kinase" evidence="13">
    <location>
        <begin position="11"/>
        <end position="274"/>
    </location>
</feature>
<evidence type="ECO:0000256" key="2">
    <source>
        <dbReference type="ARBA" id="ARBA00022527"/>
    </source>
</evidence>
<dbReference type="SUPFAM" id="SSF56112">
    <property type="entry name" value="Protein kinase-like (PK-like)"/>
    <property type="match status" value="1"/>
</dbReference>
<feature type="compositionally biased region" description="Basic and acidic residues" evidence="11">
    <location>
        <begin position="458"/>
        <end position="469"/>
    </location>
</feature>
<dbReference type="AlphaFoldDB" id="A0A2P8E6R6"/>
<feature type="region of interest" description="Disordered" evidence="11">
    <location>
        <begin position="385"/>
        <end position="410"/>
    </location>
</feature>
<evidence type="ECO:0000256" key="3">
    <source>
        <dbReference type="ARBA" id="ARBA00022679"/>
    </source>
</evidence>
<evidence type="ECO:0000256" key="4">
    <source>
        <dbReference type="ARBA" id="ARBA00022737"/>
    </source>
</evidence>
<dbReference type="SMART" id="SM00220">
    <property type="entry name" value="S_TKc"/>
    <property type="match status" value="1"/>
</dbReference>
<evidence type="ECO:0000259" key="14">
    <source>
        <dbReference type="PROSITE" id="PS51178"/>
    </source>
</evidence>
<keyword evidence="7 10" id="KW-0067">ATP-binding</keyword>
<keyword evidence="6 15" id="KW-0418">Kinase</keyword>
<evidence type="ECO:0000256" key="8">
    <source>
        <dbReference type="ARBA" id="ARBA00047899"/>
    </source>
</evidence>
<feature type="binding site" evidence="10">
    <location>
        <position position="40"/>
    </location>
    <ligand>
        <name>ATP</name>
        <dbReference type="ChEBI" id="CHEBI:30616"/>
    </ligand>
</feature>
<keyword evidence="4" id="KW-0677">Repeat</keyword>
<keyword evidence="12" id="KW-1133">Transmembrane helix</keyword>
<comment type="catalytic activity">
    <reaction evidence="9">
        <text>L-seryl-[protein] + ATP = O-phospho-L-seryl-[protein] + ADP + H(+)</text>
        <dbReference type="Rhea" id="RHEA:17989"/>
        <dbReference type="Rhea" id="RHEA-COMP:9863"/>
        <dbReference type="Rhea" id="RHEA-COMP:11604"/>
        <dbReference type="ChEBI" id="CHEBI:15378"/>
        <dbReference type="ChEBI" id="CHEBI:29999"/>
        <dbReference type="ChEBI" id="CHEBI:30616"/>
        <dbReference type="ChEBI" id="CHEBI:83421"/>
        <dbReference type="ChEBI" id="CHEBI:456216"/>
        <dbReference type="EC" id="2.7.11.1"/>
    </reaction>
</comment>
<evidence type="ECO:0000256" key="5">
    <source>
        <dbReference type="ARBA" id="ARBA00022741"/>
    </source>
</evidence>
<dbReference type="PROSITE" id="PS51178">
    <property type="entry name" value="PASTA"/>
    <property type="match status" value="3"/>
</dbReference>
<evidence type="ECO:0000256" key="7">
    <source>
        <dbReference type="ARBA" id="ARBA00022840"/>
    </source>
</evidence>
<keyword evidence="12" id="KW-0472">Membrane</keyword>
<proteinExistence type="predicted"/>
<dbReference type="FunFam" id="1.10.510.10:FF:000021">
    <property type="entry name" value="Serine/threonine protein kinase"/>
    <property type="match status" value="1"/>
</dbReference>
<feature type="domain" description="PASTA" evidence="14">
    <location>
        <begin position="491"/>
        <end position="556"/>
    </location>
</feature>
<dbReference type="PROSITE" id="PS50011">
    <property type="entry name" value="PROTEIN_KINASE_DOM"/>
    <property type="match status" value="1"/>
</dbReference>
<feature type="region of interest" description="Disordered" evidence="11">
    <location>
        <begin position="511"/>
        <end position="624"/>
    </location>
</feature>
<dbReference type="PROSITE" id="PS00108">
    <property type="entry name" value="PROTEIN_KINASE_ST"/>
    <property type="match status" value="1"/>
</dbReference>
<dbReference type="Gene3D" id="1.10.510.10">
    <property type="entry name" value="Transferase(Phosphotransferase) domain 1"/>
    <property type="match status" value="1"/>
</dbReference>
<feature type="transmembrane region" description="Helical" evidence="12">
    <location>
        <begin position="328"/>
        <end position="352"/>
    </location>
</feature>
<dbReference type="Gene3D" id="3.30.10.20">
    <property type="match status" value="3"/>
</dbReference>
<dbReference type="InterPro" id="IPR005543">
    <property type="entry name" value="PASTA_dom"/>
</dbReference>
<dbReference type="EMBL" id="PYGE01000004">
    <property type="protein sequence ID" value="PSL05165.1"/>
    <property type="molecule type" value="Genomic_DNA"/>
</dbReference>
<dbReference type="InterPro" id="IPR000719">
    <property type="entry name" value="Prot_kinase_dom"/>
</dbReference>
<feature type="compositionally biased region" description="Acidic residues" evidence="11">
    <location>
        <begin position="536"/>
        <end position="548"/>
    </location>
</feature>
<feature type="region of interest" description="Disordered" evidence="11">
    <location>
        <begin position="298"/>
        <end position="323"/>
    </location>
</feature>
<dbReference type="PROSITE" id="PS00107">
    <property type="entry name" value="PROTEIN_KINASE_ATP"/>
    <property type="match status" value="1"/>
</dbReference>
<keyword evidence="2" id="KW-0723">Serine/threonine-protein kinase</keyword>
<accession>A0A2P8E6R6</accession>
<feature type="domain" description="PASTA" evidence="14">
    <location>
        <begin position="424"/>
        <end position="490"/>
    </location>
</feature>
<dbReference type="GO" id="GO:0005524">
    <property type="term" value="F:ATP binding"/>
    <property type="evidence" value="ECO:0007669"/>
    <property type="project" value="UniProtKB-UniRule"/>
</dbReference>
<evidence type="ECO:0000313" key="15">
    <source>
        <dbReference type="EMBL" id="PSL05165.1"/>
    </source>
</evidence>
<evidence type="ECO:0000256" key="11">
    <source>
        <dbReference type="SAM" id="MobiDB-lite"/>
    </source>
</evidence>
<evidence type="ECO:0000256" key="10">
    <source>
        <dbReference type="PROSITE-ProRule" id="PRU10141"/>
    </source>
</evidence>
<dbReference type="GO" id="GO:0045717">
    <property type="term" value="P:negative regulation of fatty acid biosynthetic process"/>
    <property type="evidence" value="ECO:0007669"/>
    <property type="project" value="UniProtKB-ARBA"/>
</dbReference>
<dbReference type="OrthoDB" id="9762169at2"/>
<evidence type="ECO:0000259" key="13">
    <source>
        <dbReference type="PROSITE" id="PS50011"/>
    </source>
</evidence>
<keyword evidence="16" id="KW-1185">Reference proteome</keyword>
<keyword evidence="12" id="KW-0812">Transmembrane</keyword>
<name>A0A2P8E6R6_9ACTN</name>
<evidence type="ECO:0000256" key="6">
    <source>
        <dbReference type="ARBA" id="ARBA00022777"/>
    </source>
</evidence>
<dbReference type="SMART" id="SM00740">
    <property type="entry name" value="PASTA"/>
    <property type="match status" value="3"/>
</dbReference>
<evidence type="ECO:0000256" key="1">
    <source>
        <dbReference type="ARBA" id="ARBA00012513"/>
    </source>
</evidence>
<comment type="catalytic activity">
    <reaction evidence="8">
        <text>L-threonyl-[protein] + ATP = O-phospho-L-threonyl-[protein] + ADP + H(+)</text>
        <dbReference type="Rhea" id="RHEA:46608"/>
        <dbReference type="Rhea" id="RHEA-COMP:11060"/>
        <dbReference type="Rhea" id="RHEA-COMP:11605"/>
        <dbReference type="ChEBI" id="CHEBI:15378"/>
        <dbReference type="ChEBI" id="CHEBI:30013"/>
        <dbReference type="ChEBI" id="CHEBI:30616"/>
        <dbReference type="ChEBI" id="CHEBI:61977"/>
        <dbReference type="ChEBI" id="CHEBI:456216"/>
        <dbReference type="EC" id="2.7.11.1"/>
    </reaction>
</comment>
<organism evidence="15 16">
    <name type="scientific">Haloactinopolyspora alba</name>
    <dbReference type="NCBI Taxonomy" id="648780"/>
    <lineage>
        <taxon>Bacteria</taxon>
        <taxon>Bacillati</taxon>
        <taxon>Actinomycetota</taxon>
        <taxon>Actinomycetes</taxon>
        <taxon>Jiangellales</taxon>
        <taxon>Jiangellaceae</taxon>
        <taxon>Haloactinopolyspora</taxon>
    </lineage>
</organism>
<protein>
    <recommendedName>
        <fullName evidence="1">non-specific serine/threonine protein kinase</fullName>
        <ecNumber evidence="1">2.7.11.1</ecNumber>
    </recommendedName>
</protein>
<dbReference type="GO" id="GO:0004674">
    <property type="term" value="F:protein serine/threonine kinase activity"/>
    <property type="evidence" value="ECO:0007669"/>
    <property type="project" value="UniProtKB-KW"/>
</dbReference>
<gene>
    <name evidence="15" type="ORF">CLV30_10427</name>
</gene>
<feature type="compositionally biased region" description="Acidic residues" evidence="11">
    <location>
        <begin position="555"/>
        <end position="593"/>
    </location>
</feature>
<reference evidence="15 16" key="1">
    <citation type="submission" date="2018-03" db="EMBL/GenBank/DDBJ databases">
        <title>Genomic Encyclopedia of Archaeal and Bacterial Type Strains, Phase II (KMG-II): from individual species to whole genera.</title>
        <authorList>
            <person name="Goeker M."/>
        </authorList>
    </citation>
    <scope>NUCLEOTIDE SEQUENCE [LARGE SCALE GENOMIC DNA]</scope>
    <source>
        <strain evidence="15 16">DSM 45211</strain>
    </source>
</reference>
<dbReference type="Pfam" id="PF03793">
    <property type="entry name" value="PASTA"/>
    <property type="match status" value="3"/>
</dbReference>
<dbReference type="PANTHER" id="PTHR43289:SF6">
    <property type="entry name" value="SERINE_THREONINE-PROTEIN KINASE NEKL-3"/>
    <property type="match status" value="1"/>
</dbReference>
<dbReference type="Pfam" id="PF00069">
    <property type="entry name" value="Pkinase"/>
    <property type="match status" value="1"/>
</dbReference>
<sequence>MNEPRLLGDRYELGEVIGRGGMAEVRRGRDTRLGRTVALKMLRVDHAADSTFQARFRREAQSAASLNHSTIVAVYDTGEDVVDGNRIPYIVMEYVEGQTLREMVQDRVRFTPERSIEVVSAVLDALEYSHRAGIVHRDIKPGNIMITTGGEVKVMDFGIARSLADTGMALTQTAAVVGTAQYISPEQARGEQADARSDLYASGCVLYELLTGRPPFIGESLVSVAVSHVREMPSPPSALDPTISPDLDSIVMKSLAKDRLERYQSAYEMRSDLERAADGLPVAAAADASAATQLIAHSPGPQTEAMPLDDATPLPDEDEEEEEEARGFSWWAVVLGALAILAIAGLIGYLVFQSSGTAQATVPRLVGMSQEDAEARLADENLEVRAQSQPTDDESQVGNVVRQDPTPSTRLAEGSTVTIFVGVPPDEVPVPSVVGVPLDEATQAIEDAGLTPGNRTAENSDRPEDEVLRTEPAGGEPVAPGTTVDIIYSSGTETVEVPDLIGDSQEVAEAELEQEGLEPDVVTQPSEEPAGTVFDQEPDPGTELDEGETVILYVAEEDEEPTEPTDEPTDDNTDEPTDEPTDDNTDEPTDEPTGDQTGNEGNETGGEGGTEWGTEQEGGIVGTE</sequence>
<dbReference type="InterPro" id="IPR008271">
    <property type="entry name" value="Ser/Thr_kinase_AS"/>
</dbReference>
<dbReference type="EC" id="2.7.11.1" evidence="1"/>
<keyword evidence="3" id="KW-0808">Transferase</keyword>
<keyword evidence="5 10" id="KW-0547">Nucleotide-binding</keyword>
<dbReference type="FunFam" id="3.30.200.20:FF:000035">
    <property type="entry name" value="Serine/threonine protein kinase Stk1"/>
    <property type="match status" value="1"/>
</dbReference>
<evidence type="ECO:0000313" key="16">
    <source>
        <dbReference type="Proteomes" id="UP000243528"/>
    </source>
</evidence>
<dbReference type="Gene3D" id="3.30.200.20">
    <property type="entry name" value="Phosphorylase Kinase, domain 1"/>
    <property type="match status" value="1"/>
</dbReference>
<dbReference type="NCBIfam" id="NF033483">
    <property type="entry name" value="PknB_PASTA_kin"/>
    <property type="match status" value="1"/>
</dbReference>
<feature type="region of interest" description="Disordered" evidence="11">
    <location>
        <begin position="446"/>
        <end position="482"/>
    </location>
</feature>
<comment type="caution">
    <text evidence="15">The sequence shown here is derived from an EMBL/GenBank/DDBJ whole genome shotgun (WGS) entry which is preliminary data.</text>
</comment>
<dbReference type="Proteomes" id="UP000243528">
    <property type="component" value="Unassembled WGS sequence"/>
</dbReference>
<dbReference type="PANTHER" id="PTHR43289">
    <property type="entry name" value="MITOGEN-ACTIVATED PROTEIN KINASE KINASE KINASE 20-RELATED"/>
    <property type="match status" value="1"/>
</dbReference>
<feature type="domain" description="PASTA" evidence="14">
    <location>
        <begin position="356"/>
        <end position="423"/>
    </location>
</feature>
<dbReference type="RefSeq" id="WP_106536440.1">
    <property type="nucleotide sequence ID" value="NZ_ML142899.1"/>
</dbReference>